<dbReference type="NCBIfam" id="TIGR00787">
    <property type="entry name" value="dctP"/>
    <property type="match status" value="1"/>
</dbReference>
<dbReference type="Proteomes" id="UP000242181">
    <property type="component" value="Unassembled WGS sequence"/>
</dbReference>
<protein>
    <recommendedName>
        <fullName evidence="8">C4-dicarboxylate ABC transporter substrate-binding protein</fullName>
    </recommendedName>
</protein>
<evidence type="ECO:0000313" key="6">
    <source>
        <dbReference type="EMBL" id="PSJ38238.1"/>
    </source>
</evidence>
<evidence type="ECO:0000256" key="1">
    <source>
        <dbReference type="ARBA" id="ARBA00004196"/>
    </source>
</evidence>
<dbReference type="PANTHER" id="PTHR33376:SF4">
    <property type="entry name" value="SIALIC ACID-BINDING PERIPLASMIC PROTEIN SIAP"/>
    <property type="match status" value="1"/>
</dbReference>
<dbReference type="EMBL" id="PXYH01000023">
    <property type="protein sequence ID" value="PSJ38238.1"/>
    <property type="molecule type" value="Genomic_DNA"/>
</dbReference>
<keyword evidence="4 5" id="KW-0732">Signal</keyword>
<evidence type="ECO:0008006" key="8">
    <source>
        <dbReference type="Google" id="ProtNLM"/>
    </source>
</evidence>
<name>A0A2P7QJV8_9GAMM</name>
<dbReference type="AlphaFoldDB" id="A0A2P7QJV8"/>
<dbReference type="PIRSF" id="PIRSF006470">
    <property type="entry name" value="DctB"/>
    <property type="match status" value="1"/>
</dbReference>
<dbReference type="InterPro" id="IPR018389">
    <property type="entry name" value="DctP_fam"/>
</dbReference>
<comment type="subcellular location">
    <subcellularLocation>
        <location evidence="1">Cell envelope</location>
    </subcellularLocation>
</comment>
<dbReference type="PANTHER" id="PTHR33376">
    <property type="match status" value="1"/>
</dbReference>
<sequence length="321" mass="36156">MNKTIIASTLLALVSSYSYAETLKLGHVYDVNHPWHKSAEEAARRVSDKTEGRVEIKIFPSGSLGSEQELLEQVIVGGVDIVEVGSGQLGNIFKPIIITEMPYIFRDNEHLMRFFESESAGKIFEDFRQQFNAHIVGSSTWGVRHVIGNKPVTNPDDFSDFKLRVPEQAITVAYAKAMGSNPTPVPYSEAYLAMRQNMVDGLENPLGSIKAMKFYEVGNNLSLTGHVITAVHYVINDNSLQSLSSQDKETVLDVFKNMGRYTADLVEKDDEKAIEFFKEKGVNIVNVDRDAFREKTKFMSDNYKDNWSEYGDLYTEIAKIK</sequence>
<feature type="chain" id="PRO_5015129464" description="C4-dicarboxylate ABC transporter substrate-binding protein" evidence="5">
    <location>
        <begin position="21"/>
        <end position="321"/>
    </location>
</feature>
<proteinExistence type="inferred from homology"/>
<evidence type="ECO:0000256" key="5">
    <source>
        <dbReference type="SAM" id="SignalP"/>
    </source>
</evidence>
<evidence type="ECO:0000256" key="3">
    <source>
        <dbReference type="ARBA" id="ARBA00022448"/>
    </source>
</evidence>
<dbReference type="OrthoDB" id="5670809at2"/>
<dbReference type="GO" id="GO:0030288">
    <property type="term" value="C:outer membrane-bounded periplasmic space"/>
    <property type="evidence" value="ECO:0007669"/>
    <property type="project" value="InterPro"/>
</dbReference>
<feature type="signal peptide" evidence="5">
    <location>
        <begin position="1"/>
        <end position="20"/>
    </location>
</feature>
<gene>
    <name evidence="6" type="ORF">C7I36_14325</name>
</gene>
<dbReference type="NCBIfam" id="NF037995">
    <property type="entry name" value="TRAP_S1"/>
    <property type="match status" value="1"/>
</dbReference>
<dbReference type="InterPro" id="IPR038404">
    <property type="entry name" value="TRAP_DctP_sf"/>
</dbReference>
<dbReference type="InterPro" id="IPR004682">
    <property type="entry name" value="TRAP_DctP"/>
</dbReference>
<comment type="similarity">
    <text evidence="2">Belongs to the bacterial solute-binding protein 7 family.</text>
</comment>
<evidence type="ECO:0000313" key="7">
    <source>
        <dbReference type="Proteomes" id="UP000242181"/>
    </source>
</evidence>
<evidence type="ECO:0000256" key="4">
    <source>
        <dbReference type="ARBA" id="ARBA00022729"/>
    </source>
</evidence>
<keyword evidence="3" id="KW-0813">Transport</keyword>
<reference evidence="6 7" key="1">
    <citation type="submission" date="2018-03" db="EMBL/GenBank/DDBJ databases">
        <title>The draft genome of Zobellella taiwanensis JCM 13381.</title>
        <authorList>
            <person name="Liu L."/>
            <person name="Li L."/>
            <person name="Wang T."/>
            <person name="Zhang X."/>
            <person name="Liang L."/>
        </authorList>
    </citation>
    <scope>NUCLEOTIDE SEQUENCE [LARGE SCALE GENOMIC DNA]</scope>
    <source>
        <strain evidence="6 7">JCM 13381</strain>
    </source>
</reference>
<dbReference type="Pfam" id="PF03480">
    <property type="entry name" value="DctP"/>
    <property type="match status" value="1"/>
</dbReference>
<organism evidence="6 7">
    <name type="scientific">Zobellella taiwanensis</name>
    <dbReference type="NCBI Taxonomy" id="347535"/>
    <lineage>
        <taxon>Bacteria</taxon>
        <taxon>Pseudomonadati</taxon>
        <taxon>Pseudomonadota</taxon>
        <taxon>Gammaproteobacteria</taxon>
        <taxon>Aeromonadales</taxon>
        <taxon>Aeromonadaceae</taxon>
        <taxon>Zobellella</taxon>
    </lineage>
</organism>
<accession>A0A2P7QJV8</accession>
<evidence type="ECO:0000256" key="2">
    <source>
        <dbReference type="ARBA" id="ARBA00009023"/>
    </source>
</evidence>
<dbReference type="RefSeq" id="WP_106454376.1">
    <property type="nucleotide sequence ID" value="NZ_PXYH01000023.1"/>
</dbReference>
<dbReference type="GO" id="GO:0055085">
    <property type="term" value="P:transmembrane transport"/>
    <property type="evidence" value="ECO:0007669"/>
    <property type="project" value="InterPro"/>
</dbReference>
<dbReference type="Gene3D" id="3.40.190.170">
    <property type="entry name" value="Bacterial extracellular solute-binding protein, family 7"/>
    <property type="match status" value="1"/>
</dbReference>
<keyword evidence="7" id="KW-1185">Reference proteome</keyword>
<comment type="caution">
    <text evidence="6">The sequence shown here is derived from an EMBL/GenBank/DDBJ whole genome shotgun (WGS) entry which is preliminary data.</text>
</comment>